<feature type="disulfide bond" evidence="2">
    <location>
        <begin position="15"/>
        <end position="24"/>
    </location>
</feature>
<keyword evidence="8" id="KW-1185">Reference proteome</keyword>
<dbReference type="InterPro" id="IPR000742">
    <property type="entry name" value="EGF"/>
</dbReference>
<gene>
    <name evidence="7" type="ORF">MNOR_LOCUS35948</name>
</gene>
<feature type="domain" description="Laminin G" evidence="5">
    <location>
        <begin position="28"/>
        <end position="221"/>
    </location>
</feature>
<accession>A0AAV2SF29</accession>
<keyword evidence="2" id="KW-0245">EGF-like domain</keyword>
<dbReference type="InterPro" id="IPR027397">
    <property type="entry name" value="Catenin-bd_sf"/>
</dbReference>
<dbReference type="PANTHER" id="PTHR15036">
    <property type="entry name" value="PIKACHURIN-LIKE PROTEIN"/>
    <property type="match status" value="1"/>
</dbReference>
<dbReference type="CDD" id="cd00054">
    <property type="entry name" value="EGF_CA"/>
    <property type="match status" value="1"/>
</dbReference>
<keyword evidence="1 2" id="KW-1015">Disulfide bond</keyword>
<evidence type="ECO:0000256" key="4">
    <source>
        <dbReference type="SAM" id="Phobius"/>
    </source>
</evidence>
<dbReference type="AlphaFoldDB" id="A0AAV2SF29"/>
<dbReference type="EMBL" id="CAXKWB010062545">
    <property type="protein sequence ID" value="CAL4185436.1"/>
    <property type="molecule type" value="Genomic_DNA"/>
</dbReference>
<dbReference type="SUPFAM" id="SSF49899">
    <property type="entry name" value="Concanavalin A-like lectins/glucanases"/>
    <property type="match status" value="1"/>
</dbReference>
<dbReference type="Pfam" id="PF02210">
    <property type="entry name" value="Laminin_G_2"/>
    <property type="match status" value="1"/>
</dbReference>
<dbReference type="SUPFAM" id="SSF57196">
    <property type="entry name" value="EGF/Laminin"/>
    <property type="match status" value="1"/>
</dbReference>
<evidence type="ECO:0000256" key="1">
    <source>
        <dbReference type="ARBA" id="ARBA00023157"/>
    </source>
</evidence>
<feature type="domain" description="EGF-like" evidence="6">
    <location>
        <begin position="1"/>
        <end position="25"/>
    </location>
</feature>
<dbReference type="PROSITE" id="PS50025">
    <property type="entry name" value="LAM_G_DOMAIN"/>
    <property type="match status" value="1"/>
</dbReference>
<protein>
    <submittedName>
        <fullName evidence="7">Uncharacterized protein</fullName>
    </submittedName>
</protein>
<dbReference type="Proteomes" id="UP001497623">
    <property type="component" value="Unassembled WGS sequence"/>
</dbReference>
<proteinExistence type="predicted"/>
<reference evidence="7 8" key="1">
    <citation type="submission" date="2024-05" db="EMBL/GenBank/DDBJ databases">
        <authorList>
            <person name="Wallberg A."/>
        </authorList>
    </citation>
    <scope>NUCLEOTIDE SEQUENCE [LARGE SCALE GENOMIC DNA]</scope>
</reference>
<sequence length="689" mass="75182">CVHHWGRNPLGKCECLPGWRGTYCDQKTQPSAFLKDSYVKLAMTSPPPLNNTILSLRFRTVEESGQLIGLSSQHGRDKMGLILVGGHICLDLILQSFTDTLLCISNIPLNDGNWHYVQAYRFGRWAELFVDEGEGAYYNSSLSVPTTWGWDVQLPLDRLDGLHIGGIPEYLGVSLFTVHNDFHTGCIDDLRLDGLPLPLPPWANATSGAQATMFTKVAPYCGQLQLCNNGNCSELPQCGIASRKNVCGCGLAEGATSEVCDEECVGLPCLQGGVCTLTSYGFQCLCDGNYTGDYCETALESTSSSISLSVVAIAALIIWISVTAVLAVCLVVYRVRRRGCEHHNQLDVQAKVMAKEADLHAGIMELQIIQPKSINTIITTKNKISEMDVLEDTINHSSKLMGHGSQEKKRCCGRCLNKKDGNSSTCICAHRKNSAGSWYPKASADDIRRYSYEGTGSSPGSLSSCCSGLESGGDVRFIGGFHEVALMLNCLRNESPSTHKYSPVIHTTPSSAQAVTVSLSPSLSPLPTITKHQKKMSGSPKSYCSSEDSRSPPFRRRADTFHSSHKIKFSDELEIDNGSRNVKHLDPNCVNTRYNSLPKSRTPDILLNNITQLNNPNKVAVTDDTRHIFVVNPQSKAAPLCQNKCNNSSQHSINVYHYHNTLPLQGVTKGPLSPSVCRACARESTSSLT</sequence>
<dbReference type="PANTHER" id="PTHR15036:SF85">
    <property type="entry name" value="SP2353, ISOFORM A"/>
    <property type="match status" value="1"/>
</dbReference>
<dbReference type="InterPro" id="IPR050372">
    <property type="entry name" value="Neurexin-related_CASP"/>
</dbReference>
<dbReference type="SMART" id="SM00181">
    <property type="entry name" value="EGF"/>
    <property type="match status" value="1"/>
</dbReference>
<dbReference type="CDD" id="cd00110">
    <property type="entry name" value="LamG"/>
    <property type="match status" value="1"/>
</dbReference>
<dbReference type="GO" id="GO:0009887">
    <property type="term" value="P:animal organ morphogenesis"/>
    <property type="evidence" value="ECO:0007669"/>
    <property type="project" value="UniProtKB-ARBA"/>
</dbReference>
<keyword evidence="4" id="KW-0472">Membrane</keyword>
<evidence type="ECO:0000313" key="8">
    <source>
        <dbReference type="Proteomes" id="UP001497623"/>
    </source>
</evidence>
<keyword evidence="4" id="KW-0812">Transmembrane</keyword>
<dbReference type="SMART" id="SM00282">
    <property type="entry name" value="LamG"/>
    <property type="match status" value="1"/>
</dbReference>
<dbReference type="PROSITE" id="PS00022">
    <property type="entry name" value="EGF_1"/>
    <property type="match status" value="2"/>
</dbReference>
<evidence type="ECO:0000259" key="6">
    <source>
        <dbReference type="PROSITE" id="PS50026"/>
    </source>
</evidence>
<dbReference type="PROSITE" id="PS01186">
    <property type="entry name" value="EGF_2"/>
    <property type="match status" value="1"/>
</dbReference>
<feature type="non-terminal residue" evidence="7">
    <location>
        <position position="1"/>
    </location>
</feature>
<dbReference type="GO" id="GO:0016020">
    <property type="term" value="C:membrane"/>
    <property type="evidence" value="ECO:0007669"/>
    <property type="project" value="UniProtKB-SubCell"/>
</dbReference>
<dbReference type="InterPro" id="IPR001791">
    <property type="entry name" value="Laminin_G"/>
</dbReference>
<dbReference type="Gene3D" id="4.10.900.10">
    <property type="entry name" value="TCF3-CBD (Catenin binding domain)"/>
    <property type="match status" value="1"/>
</dbReference>
<feature type="region of interest" description="Disordered" evidence="3">
    <location>
        <begin position="527"/>
        <end position="561"/>
    </location>
</feature>
<evidence type="ECO:0000256" key="3">
    <source>
        <dbReference type="SAM" id="MobiDB-lite"/>
    </source>
</evidence>
<feature type="transmembrane region" description="Helical" evidence="4">
    <location>
        <begin position="306"/>
        <end position="333"/>
    </location>
</feature>
<evidence type="ECO:0000259" key="5">
    <source>
        <dbReference type="PROSITE" id="PS50025"/>
    </source>
</evidence>
<feature type="domain" description="EGF-like" evidence="6">
    <location>
        <begin position="261"/>
        <end position="296"/>
    </location>
</feature>
<feature type="disulfide bond" evidence="2">
    <location>
        <begin position="286"/>
        <end position="295"/>
    </location>
</feature>
<keyword evidence="4" id="KW-1133">Transmembrane helix</keyword>
<comment type="caution">
    <text evidence="2">Lacks conserved residue(s) required for the propagation of feature annotation.</text>
</comment>
<comment type="caution">
    <text evidence="7">The sequence shown here is derived from an EMBL/GenBank/DDBJ whole genome shotgun (WGS) entry which is preliminary data.</text>
</comment>
<dbReference type="PROSITE" id="PS50026">
    <property type="entry name" value="EGF_3"/>
    <property type="match status" value="2"/>
</dbReference>
<dbReference type="Gene3D" id="2.60.120.200">
    <property type="match status" value="1"/>
</dbReference>
<evidence type="ECO:0000256" key="2">
    <source>
        <dbReference type="PROSITE-ProRule" id="PRU00076"/>
    </source>
</evidence>
<dbReference type="Gene3D" id="2.10.25.10">
    <property type="entry name" value="Laminin"/>
    <property type="match status" value="1"/>
</dbReference>
<organism evidence="7 8">
    <name type="scientific">Meganyctiphanes norvegica</name>
    <name type="common">Northern krill</name>
    <name type="synonym">Thysanopoda norvegica</name>
    <dbReference type="NCBI Taxonomy" id="48144"/>
    <lineage>
        <taxon>Eukaryota</taxon>
        <taxon>Metazoa</taxon>
        <taxon>Ecdysozoa</taxon>
        <taxon>Arthropoda</taxon>
        <taxon>Crustacea</taxon>
        <taxon>Multicrustacea</taxon>
        <taxon>Malacostraca</taxon>
        <taxon>Eumalacostraca</taxon>
        <taxon>Eucarida</taxon>
        <taxon>Euphausiacea</taxon>
        <taxon>Euphausiidae</taxon>
        <taxon>Meganyctiphanes</taxon>
    </lineage>
</organism>
<dbReference type="InterPro" id="IPR013320">
    <property type="entry name" value="ConA-like_dom_sf"/>
</dbReference>
<name>A0AAV2SF29_MEGNR</name>
<evidence type="ECO:0000313" key="7">
    <source>
        <dbReference type="EMBL" id="CAL4185436.1"/>
    </source>
</evidence>